<dbReference type="AlphaFoldDB" id="A0A174W1F1"/>
<gene>
    <name evidence="1" type="ORF">ERS852560_02503</name>
</gene>
<organism evidence="1 2">
    <name type="scientific">Parabacteroides distasonis</name>
    <dbReference type="NCBI Taxonomy" id="823"/>
    <lineage>
        <taxon>Bacteria</taxon>
        <taxon>Pseudomonadati</taxon>
        <taxon>Bacteroidota</taxon>
        <taxon>Bacteroidia</taxon>
        <taxon>Bacteroidales</taxon>
        <taxon>Tannerellaceae</taxon>
        <taxon>Parabacteroides</taxon>
    </lineage>
</organism>
<name>A0A174W1F1_PARDI</name>
<proteinExistence type="predicted"/>
<reference evidence="1 2" key="1">
    <citation type="submission" date="2015-09" db="EMBL/GenBank/DDBJ databases">
        <authorList>
            <consortium name="Pathogen Informatics"/>
        </authorList>
    </citation>
    <scope>NUCLEOTIDE SEQUENCE [LARGE SCALE GENOMIC DNA]</scope>
    <source>
        <strain evidence="1 2">2789STDY5834948</strain>
    </source>
</reference>
<accession>A0A174W1F1</accession>
<protein>
    <submittedName>
        <fullName evidence="1">Uncharacterized protein</fullName>
    </submittedName>
</protein>
<evidence type="ECO:0000313" key="1">
    <source>
        <dbReference type="EMBL" id="CUQ37925.1"/>
    </source>
</evidence>
<evidence type="ECO:0000313" key="2">
    <source>
        <dbReference type="Proteomes" id="UP000095332"/>
    </source>
</evidence>
<sequence>MTKKRKEEYIMSQIVLGKVAFVDKGVYATASTYNTFDFVVTDDSCYLCVKDGNKNHPLTDTAWWKCIARGTQATEAAQTALAEANKAIEATRNALSAAGLANANAREAKRQADLAGQASEEALAAAVDAEAMISEGKAQIASMRAAEQSLMSQALLAPTRMELRYVKRITLGNTVAQKIVVSLFPAYVLPNVIFQQAFHSGDALYVDPRGNLTVRKTGTATIHVIPAQNTSLAQTIEIEVTAPVIRKTGSVMRFLSGNRIRKV</sequence>
<dbReference type="Proteomes" id="UP000095332">
    <property type="component" value="Unassembled WGS sequence"/>
</dbReference>
<dbReference type="EMBL" id="CZBM01000010">
    <property type="protein sequence ID" value="CUQ37925.1"/>
    <property type="molecule type" value="Genomic_DNA"/>
</dbReference>